<keyword evidence="4" id="KW-1015">Disulfide bond</keyword>
<dbReference type="PRINTS" id="PR00722">
    <property type="entry name" value="CHYMOTRYPSIN"/>
</dbReference>
<proteinExistence type="predicted"/>
<dbReference type="InterPro" id="IPR043504">
    <property type="entry name" value="Peptidase_S1_PA_chymotrypsin"/>
</dbReference>
<dbReference type="SUPFAM" id="SSF50494">
    <property type="entry name" value="Trypsin-like serine proteases"/>
    <property type="match status" value="1"/>
</dbReference>
<evidence type="ECO:0000313" key="7">
    <source>
        <dbReference type="Ensembl" id="ENSCMIP00000006933.1"/>
    </source>
</evidence>
<dbReference type="SMART" id="SM00020">
    <property type="entry name" value="Tryp_SPc"/>
    <property type="match status" value="1"/>
</dbReference>
<keyword evidence="3 5" id="KW-0720">Serine protease</keyword>
<reference evidence="7" key="4">
    <citation type="submission" date="2025-08" db="UniProtKB">
        <authorList>
            <consortium name="Ensembl"/>
        </authorList>
    </citation>
    <scope>IDENTIFICATION</scope>
</reference>
<organism evidence="7 8">
    <name type="scientific">Callorhinchus milii</name>
    <name type="common">Ghost shark</name>
    <dbReference type="NCBI Taxonomy" id="7868"/>
    <lineage>
        <taxon>Eukaryota</taxon>
        <taxon>Metazoa</taxon>
        <taxon>Chordata</taxon>
        <taxon>Craniata</taxon>
        <taxon>Vertebrata</taxon>
        <taxon>Chondrichthyes</taxon>
        <taxon>Holocephali</taxon>
        <taxon>Chimaeriformes</taxon>
        <taxon>Callorhinchidae</taxon>
        <taxon>Callorhinchus</taxon>
    </lineage>
</organism>
<reference evidence="8" key="2">
    <citation type="journal article" date="2007" name="PLoS Biol.">
        <title>Survey sequencing and comparative analysis of the elephant shark (Callorhinchus milii) genome.</title>
        <authorList>
            <person name="Venkatesh B."/>
            <person name="Kirkness E.F."/>
            <person name="Loh Y.H."/>
            <person name="Halpern A.L."/>
            <person name="Lee A.P."/>
            <person name="Johnson J."/>
            <person name="Dandona N."/>
            <person name="Viswanathan L.D."/>
            <person name="Tay A."/>
            <person name="Venter J.C."/>
            <person name="Strausberg R.L."/>
            <person name="Brenner S."/>
        </authorList>
    </citation>
    <scope>NUCLEOTIDE SEQUENCE [LARGE SCALE GENOMIC DNA]</scope>
</reference>
<dbReference type="Gene3D" id="2.40.10.10">
    <property type="entry name" value="Trypsin-like serine proteases"/>
    <property type="match status" value="2"/>
</dbReference>
<name>A0A4W3GS22_CALMI</name>
<dbReference type="PROSITE" id="PS00135">
    <property type="entry name" value="TRYPSIN_SER"/>
    <property type="match status" value="1"/>
</dbReference>
<dbReference type="InterPro" id="IPR001314">
    <property type="entry name" value="Peptidase_S1A"/>
</dbReference>
<keyword evidence="8" id="KW-1185">Reference proteome</keyword>
<dbReference type="InterPro" id="IPR001254">
    <property type="entry name" value="Trypsin_dom"/>
</dbReference>
<dbReference type="InterPro" id="IPR033116">
    <property type="entry name" value="TRYPSIN_SER"/>
</dbReference>
<dbReference type="PROSITE" id="PS00134">
    <property type="entry name" value="TRYPSIN_HIS"/>
    <property type="match status" value="1"/>
</dbReference>
<evidence type="ECO:0000256" key="2">
    <source>
        <dbReference type="ARBA" id="ARBA00022801"/>
    </source>
</evidence>
<dbReference type="InterPro" id="IPR018114">
    <property type="entry name" value="TRYPSIN_HIS"/>
</dbReference>
<sequence length="245" mass="27000">PSILSRIVGGVSAMPGEWPWQVSLQMGFSGHMCGAVVVSRDWLISAAHCFQSKNYDKSKRRMFCCVLLTVLINQKTGSISRIIVHPAFNQHTLDYDVALLAVNTSISFSSLVQPVCLPSPTHSFSTGKNCTVTGWGYLSELHRDVLQKGDVQIMEQSECKRLYTWPVTRRMICAGFKVGKVDACQGDSGGPLVCEESPGKWFLAGIVSWGEGCAQPNKPGVYTRVTEISNWVLVCKYCSLGRYPQ</sequence>
<dbReference type="InterPro" id="IPR009003">
    <property type="entry name" value="Peptidase_S1_PA"/>
</dbReference>
<dbReference type="CDD" id="cd00190">
    <property type="entry name" value="Tryp_SPc"/>
    <property type="match status" value="1"/>
</dbReference>
<dbReference type="PANTHER" id="PTHR24252:SF17">
    <property type="entry name" value="SUPPRESSOR OF TUMORIGENICITY 14 PROTEIN HOMOLOG-RELATED"/>
    <property type="match status" value="1"/>
</dbReference>
<evidence type="ECO:0000256" key="3">
    <source>
        <dbReference type="ARBA" id="ARBA00022825"/>
    </source>
</evidence>
<evidence type="ECO:0000256" key="1">
    <source>
        <dbReference type="ARBA" id="ARBA00022670"/>
    </source>
</evidence>
<reference evidence="7" key="5">
    <citation type="submission" date="2025-09" db="UniProtKB">
        <authorList>
            <consortium name="Ensembl"/>
        </authorList>
    </citation>
    <scope>IDENTIFICATION</scope>
</reference>
<dbReference type="Proteomes" id="UP000314986">
    <property type="component" value="Unassembled WGS sequence"/>
</dbReference>
<dbReference type="GO" id="GO:0006508">
    <property type="term" value="P:proteolysis"/>
    <property type="evidence" value="ECO:0007669"/>
    <property type="project" value="UniProtKB-KW"/>
</dbReference>
<dbReference type="PANTHER" id="PTHR24252">
    <property type="entry name" value="ACROSIN-RELATED"/>
    <property type="match status" value="1"/>
</dbReference>
<dbReference type="FunFam" id="2.40.10.10:FF:000003">
    <property type="entry name" value="Transmembrane serine protease 3"/>
    <property type="match status" value="1"/>
</dbReference>
<dbReference type="Ensembl" id="ENSCMIT00000007152.1">
    <property type="protein sequence ID" value="ENSCMIP00000006933.1"/>
    <property type="gene ID" value="ENSCMIG00000003877.1"/>
</dbReference>
<evidence type="ECO:0000256" key="5">
    <source>
        <dbReference type="RuleBase" id="RU363034"/>
    </source>
</evidence>
<protein>
    <recommendedName>
        <fullName evidence="6">Peptidase S1 domain-containing protein</fullName>
    </recommendedName>
</protein>
<evidence type="ECO:0000259" key="6">
    <source>
        <dbReference type="PROSITE" id="PS50240"/>
    </source>
</evidence>
<evidence type="ECO:0000256" key="4">
    <source>
        <dbReference type="ARBA" id="ARBA00023157"/>
    </source>
</evidence>
<evidence type="ECO:0000313" key="8">
    <source>
        <dbReference type="Proteomes" id="UP000314986"/>
    </source>
</evidence>
<keyword evidence="2 5" id="KW-0378">Hydrolase</keyword>
<accession>A0A4W3GS22</accession>
<dbReference type="Pfam" id="PF00089">
    <property type="entry name" value="Trypsin"/>
    <property type="match status" value="1"/>
</dbReference>
<reference evidence="8" key="3">
    <citation type="journal article" date="2014" name="Nature">
        <title>Elephant shark genome provides unique insights into gnathostome evolution.</title>
        <authorList>
            <consortium name="International Elephant Shark Genome Sequencing Consortium"/>
            <person name="Venkatesh B."/>
            <person name="Lee A.P."/>
            <person name="Ravi V."/>
            <person name="Maurya A.K."/>
            <person name="Lian M.M."/>
            <person name="Swann J.B."/>
            <person name="Ohta Y."/>
            <person name="Flajnik M.F."/>
            <person name="Sutoh Y."/>
            <person name="Kasahara M."/>
            <person name="Hoon S."/>
            <person name="Gangu V."/>
            <person name="Roy S.W."/>
            <person name="Irimia M."/>
            <person name="Korzh V."/>
            <person name="Kondrychyn I."/>
            <person name="Lim Z.W."/>
            <person name="Tay B.H."/>
            <person name="Tohari S."/>
            <person name="Kong K.W."/>
            <person name="Ho S."/>
            <person name="Lorente-Galdos B."/>
            <person name="Quilez J."/>
            <person name="Marques-Bonet T."/>
            <person name="Raney B.J."/>
            <person name="Ingham P.W."/>
            <person name="Tay A."/>
            <person name="Hillier L.W."/>
            <person name="Minx P."/>
            <person name="Boehm T."/>
            <person name="Wilson R.K."/>
            <person name="Brenner S."/>
            <person name="Warren W.C."/>
        </authorList>
    </citation>
    <scope>NUCLEOTIDE SEQUENCE [LARGE SCALE GENOMIC DNA]</scope>
</reference>
<keyword evidence="1 5" id="KW-0645">Protease</keyword>
<dbReference type="AlphaFoldDB" id="A0A4W3GS22"/>
<dbReference type="PROSITE" id="PS50240">
    <property type="entry name" value="TRYPSIN_DOM"/>
    <property type="match status" value="1"/>
</dbReference>
<feature type="domain" description="Peptidase S1" evidence="6">
    <location>
        <begin position="7"/>
        <end position="232"/>
    </location>
</feature>
<dbReference type="GeneTree" id="ENSGT00940000159993"/>
<reference evidence="8" key="1">
    <citation type="journal article" date="2006" name="Science">
        <title>Ancient noncoding elements conserved in the human genome.</title>
        <authorList>
            <person name="Venkatesh B."/>
            <person name="Kirkness E.F."/>
            <person name="Loh Y.H."/>
            <person name="Halpern A.L."/>
            <person name="Lee A.P."/>
            <person name="Johnson J."/>
            <person name="Dandona N."/>
            <person name="Viswanathan L.D."/>
            <person name="Tay A."/>
            <person name="Venter J.C."/>
            <person name="Strausberg R.L."/>
            <person name="Brenner S."/>
        </authorList>
    </citation>
    <scope>NUCLEOTIDE SEQUENCE [LARGE SCALE GENOMIC DNA]</scope>
</reference>
<dbReference type="GO" id="GO:0004252">
    <property type="term" value="F:serine-type endopeptidase activity"/>
    <property type="evidence" value="ECO:0007669"/>
    <property type="project" value="InterPro"/>
</dbReference>